<dbReference type="Proteomes" id="UP000618319">
    <property type="component" value="Unassembled WGS sequence"/>
</dbReference>
<evidence type="ECO:0000313" key="4">
    <source>
        <dbReference type="Proteomes" id="UP000618319"/>
    </source>
</evidence>
<feature type="domain" description="BD-FAE-like" evidence="2">
    <location>
        <begin position="62"/>
        <end position="257"/>
    </location>
</feature>
<proteinExistence type="predicted"/>
<dbReference type="InterPro" id="IPR029058">
    <property type="entry name" value="AB_hydrolase_fold"/>
</dbReference>
<organism evidence="3 4">
    <name type="scientific">Sphingobacterium pedocola</name>
    <dbReference type="NCBI Taxonomy" id="2082722"/>
    <lineage>
        <taxon>Bacteria</taxon>
        <taxon>Pseudomonadati</taxon>
        <taxon>Bacteroidota</taxon>
        <taxon>Sphingobacteriia</taxon>
        <taxon>Sphingobacteriales</taxon>
        <taxon>Sphingobacteriaceae</taxon>
        <taxon>Sphingobacterium</taxon>
    </lineage>
</organism>
<comment type="caution">
    <text evidence="3">The sequence shown here is derived from an EMBL/GenBank/DDBJ whole genome shotgun (WGS) entry which is preliminary data.</text>
</comment>
<evidence type="ECO:0000313" key="3">
    <source>
        <dbReference type="EMBL" id="MBE8723056.1"/>
    </source>
</evidence>
<dbReference type="InterPro" id="IPR050300">
    <property type="entry name" value="GDXG_lipolytic_enzyme"/>
</dbReference>
<keyword evidence="4" id="KW-1185">Reference proteome</keyword>
<dbReference type="SUPFAM" id="SSF53474">
    <property type="entry name" value="alpha/beta-Hydrolases"/>
    <property type="match status" value="1"/>
</dbReference>
<protein>
    <submittedName>
        <fullName evidence="3">Alpha/beta hydrolase</fullName>
    </submittedName>
</protein>
<sequence>MIKTISILSYVLLFHFFCVGQERINLWPQGKMPNSKRIDVQDSIANERIYQVGRPRIQAFFTSQQENKGTAVLIIPGGGYSRLAYQVSGYQLAKWFNTLGMHAFVLEHRLPHSPDVQQRELAPLQDAQRAMRIIRRNALQWGIDPLRIGVMGSSAGGHLAATLSTCQKDISEAGDSTDSYDYAPAFQILISPVIDMGEYAHMGSRVQLLGENPNPALLNQFSLHRQVRKDTPRAFIVHAFNDNAVSAKNSLLYYDKLLESGVSSSLHIFPHGKHAIALRDNPGSTQSWVDLCEKWLMENDFVTSSR</sequence>
<dbReference type="Gene3D" id="3.40.50.1820">
    <property type="entry name" value="alpha/beta hydrolase"/>
    <property type="match status" value="1"/>
</dbReference>
<gene>
    <name evidence="3" type="ORF">C4F40_20240</name>
</gene>
<evidence type="ECO:0000259" key="2">
    <source>
        <dbReference type="Pfam" id="PF20434"/>
    </source>
</evidence>
<dbReference type="PANTHER" id="PTHR48081">
    <property type="entry name" value="AB HYDROLASE SUPERFAMILY PROTEIN C4A8.06C"/>
    <property type="match status" value="1"/>
</dbReference>
<reference evidence="3 4" key="1">
    <citation type="submission" date="2018-02" db="EMBL/GenBank/DDBJ databases">
        <title>Sphingobacterium KA21.</title>
        <authorList>
            <person name="Vasarhelyi B.M."/>
            <person name="Deshmukh S."/>
            <person name="Balint B."/>
            <person name="Kukolya J."/>
        </authorList>
    </citation>
    <scope>NUCLEOTIDE SEQUENCE [LARGE SCALE GENOMIC DNA]</scope>
    <source>
        <strain evidence="3 4">Ka21</strain>
    </source>
</reference>
<accession>A0ABR9TCJ2</accession>
<dbReference type="EMBL" id="PSKQ01000026">
    <property type="protein sequence ID" value="MBE8723056.1"/>
    <property type="molecule type" value="Genomic_DNA"/>
</dbReference>
<dbReference type="RefSeq" id="WP_196941209.1">
    <property type="nucleotide sequence ID" value="NZ_MU158693.1"/>
</dbReference>
<dbReference type="InterPro" id="IPR049492">
    <property type="entry name" value="BD-FAE-like_dom"/>
</dbReference>
<evidence type="ECO:0000256" key="1">
    <source>
        <dbReference type="ARBA" id="ARBA00022801"/>
    </source>
</evidence>
<dbReference type="Pfam" id="PF20434">
    <property type="entry name" value="BD-FAE"/>
    <property type="match status" value="1"/>
</dbReference>
<keyword evidence="1 3" id="KW-0378">Hydrolase</keyword>
<dbReference type="GO" id="GO:0016787">
    <property type="term" value="F:hydrolase activity"/>
    <property type="evidence" value="ECO:0007669"/>
    <property type="project" value="UniProtKB-KW"/>
</dbReference>
<name>A0ABR9TCJ2_9SPHI</name>
<dbReference type="PANTHER" id="PTHR48081:SF6">
    <property type="entry name" value="PEPTIDASE S9 PROLYL OLIGOPEPTIDASE CATALYTIC DOMAIN-CONTAINING PROTEIN"/>
    <property type="match status" value="1"/>
</dbReference>